<dbReference type="HOGENOM" id="CLU_036718_2_0_9"/>
<keyword evidence="1" id="KW-0812">Transmembrane</keyword>
<dbReference type="GO" id="GO:0005886">
    <property type="term" value="C:plasma membrane"/>
    <property type="evidence" value="ECO:0007669"/>
    <property type="project" value="TreeGrafter"/>
</dbReference>
<dbReference type="PANTHER" id="PTHR38442">
    <property type="entry name" value="INNER MEMBRANE PROTEIN-RELATED"/>
    <property type="match status" value="1"/>
</dbReference>
<evidence type="ECO:0000256" key="1">
    <source>
        <dbReference type="SAM" id="Phobius"/>
    </source>
</evidence>
<feature type="transmembrane region" description="Helical" evidence="1">
    <location>
        <begin position="7"/>
        <end position="28"/>
    </location>
</feature>
<name>H5XZQ7_9FIRM</name>
<dbReference type="Pfam" id="PF04286">
    <property type="entry name" value="DUF445"/>
    <property type="match status" value="1"/>
</dbReference>
<dbReference type="InterPro" id="IPR007383">
    <property type="entry name" value="DUF445"/>
</dbReference>
<dbReference type="PANTHER" id="PTHR38442:SF1">
    <property type="entry name" value="INNER MEMBRANE PROTEIN"/>
    <property type="match status" value="1"/>
</dbReference>
<dbReference type="eggNOG" id="COG2733">
    <property type="taxonomic scope" value="Bacteria"/>
</dbReference>
<keyword evidence="1" id="KW-0472">Membrane</keyword>
<keyword evidence="3" id="KW-1185">Reference proteome</keyword>
<proteinExistence type="predicted"/>
<reference evidence="2 3" key="1">
    <citation type="submission" date="2011-11" db="EMBL/GenBank/DDBJ databases">
        <title>The Noncontiguous Finished genome of Desulfosporosinus youngiae DSM 17734.</title>
        <authorList>
            <consortium name="US DOE Joint Genome Institute (JGI-PGF)"/>
            <person name="Lucas S."/>
            <person name="Han J."/>
            <person name="Lapidus A."/>
            <person name="Cheng J.-F."/>
            <person name="Goodwin L."/>
            <person name="Pitluck S."/>
            <person name="Peters L."/>
            <person name="Ovchinnikova G."/>
            <person name="Lu M."/>
            <person name="Land M.L."/>
            <person name="Hauser L."/>
            <person name="Pester M."/>
            <person name="Spring S."/>
            <person name="Ollivier B."/>
            <person name="Rattei T."/>
            <person name="Klenk H.-P."/>
            <person name="Wagner M."/>
            <person name="Loy A."/>
            <person name="Woyke T.J."/>
        </authorList>
    </citation>
    <scope>NUCLEOTIDE SEQUENCE [LARGE SCALE GENOMIC DNA]</scope>
    <source>
        <strain evidence="2 3">DSM 17734</strain>
    </source>
</reference>
<feature type="transmembrane region" description="Helical" evidence="1">
    <location>
        <begin position="401"/>
        <end position="422"/>
    </location>
</feature>
<keyword evidence="1" id="KW-1133">Transmembrane helix</keyword>
<dbReference type="AlphaFoldDB" id="H5XZQ7"/>
<evidence type="ECO:0000313" key="2">
    <source>
        <dbReference type="EMBL" id="EHQ92031.1"/>
    </source>
</evidence>
<protein>
    <submittedName>
        <fullName evidence="2">Putative membrane protein</fullName>
    </submittedName>
</protein>
<dbReference type="OrthoDB" id="9769590at2"/>
<dbReference type="STRING" id="768710.DesyoDRAFT_5097"/>
<dbReference type="EMBL" id="CM001441">
    <property type="protein sequence ID" value="EHQ92031.1"/>
    <property type="molecule type" value="Genomic_DNA"/>
</dbReference>
<dbReference type="Proteomes" id="UP000005104">
    <property type="component" value="Chromosome"/>
</dbReference>
<gene>
    <name evidence="2" type="ORF">DesyoDRAFT_5097</name>
</gene>
<sequence>MNYHKKANLILSIVFIFFLGAAVLEYYYPQNLGIRLMYFVLEAALVGGIADWFAVTAIFRKPLGWGFHTALIPRNREKVIKAVASMVQSELLRMDLIRKKIEGVPFSESLFNYIAKQGGSLFLTNKLVSYLQRYLERQQPDLLARKLAGYLRQDAQSGNLSPKIQALSGWASAQGYLDQGLDRLADGLWDKAAEGETRQIFVRYFEEIKQEKVSNGGSLFRTLMGFVELSDGLNLDEAADALQVELLLTLRKFKDPSDPLRALLKDSLLAQIAELAEDPNFERQVRQWTEEVLSEPLFERLLETVIGAAINSATSPSSMESNVLSKMLYPYIETYWDSIQENRELRERINSFIADILCRVIKNEHDVIGNMVKETLDSYTDQDLNQFVQDKAGNDLQWIRINGSMIGGVVGLILFLFLEFIYNPFIMPALMNLIQ</sequence>
<accession>H5XZQ7</accession>
<organism evidence="2 3">
    <name type="scientific">Desulfosporosinus youngiae DSM 17734</name>
    <dbReference type="NCBI Taxonomy" id="768710"/>
    <lineage>
        <taxon>Bacteria</taxon>
        <taxon>Bacillati</taxon>
        <taxon>Bacillota</taxon>
        <taxon>Clostridia</taxon>
        <taxon>Eubacteriales</taxon>
        <taxon>Desulfitobacteriaceae</taxon>
        <taxon>Desulfosporosinus</taxon>
    </lineage>
</organism>
<dbReference type="RefSeq" id="WP_007787235.1">
    <property type="nucleotide sequence ID" value="NZ_CM001441.1"/>
</dbReference>
<evidence type="ECO:0000313" key="3">
    <source>
        <dbReference type="Proteomes" id="UP000005104"/>
    </source>
</evidence>